<evidence type="ECO:0000313" key="9">
    <source>
        <dbReference type="Proteomes" id="UP000544110"/>
    </source>
</evidence>
<dbReference type="EMBL" id="JACCAC010000001">
    <property type="protein sequence ID" value="NYG56557.1"/>
    <property type="molecule type" value="Genomic_DNA"/>
</dbReference>
<gene>
    <name evidence="8" type="ORF">BJ989_002861</name>
</gene>
<dbReference type="GO" id="GO:0046872">
    <property type="term" value="F:metal ion binding"/>
    <property type="evidence" value="ECO:0007669"/>
    <property type="project" value="UniProtKB-KW"/>
</dbReference>
<accession>A0A7Y9RTX6</accession>
<keyword evidence="4" id="KW-0411">Iron-sulfur</keyword>
<keyword evidence="3" id="KW-0408">Iron</keyword>
<evidence type="ECO:0000256" key="6">
    <source>
        <dbReference type="ARBA" id="ARBA00038001"/>
    </source>
</evidence>
<dbReference type="GO" id="GO:0004497">
    <property type="term" value="F:monooxygenase activity"/>
    <property type="evidence" value="ECO:0007669"/>
    <property type="project" value="UniProtKB-ARBA"/>
</dbReference>
<evidence type="ECO:0000256" key="1">
    <source>
        <dbReference type="ARBA" id="ARBA00022714"/>
    </source>
</evidence>
<dbReference type="Proteomes" id="UP000544110">
    <property type="component" value="Unassembled WGS sequence"/>
</dbReference>
<protein>
    <submittedName>
        <fullName evidence="8">Nitrite reductase/ring-hydroxylating ferredoxin subunit</fullName>
    </submittedName>
</protein>
<evidence type="ECO:0000259" key="7">
    <source>
        <dbReference type="PROSITE" id="PS51296"/>
    </source>
</evidence>
<dbReference type="InterPro" id="IPR036922">
    <property type="entry name" value="Rieske_2Fe-2S_sf"/>
</dbReference>
<evidence type="ECO:0000256" key="2">
    <source>
        <dbReference type="ARBA" id="ARBA00022723"/>
    </source>
</evidence>
<comment type="caution">
    <text evidence="8">The sequence shown here is derived from an EMBL/GenBank/DDBJ whole genome shotgun (WGS) entry which is preliminary data.</text>
</comment>
<dbReference type="PANTHER" id="PTHR21496">
    <property type="entry name" value="FERREDOXIN-RELATED"/>
    <property type="match status" value="1"/>
</dbReference>
<dbReference type="PROSITE" id="PS51296">
    <property type="entry name" value="RIESKE"/>
    <property type="match status" value="1"/>
</dbReference>
<reference evidence="8 9" key="1">
    <citation type="submission" date="2020-07" db="EMBL/GenBank/DDBJ databases">
        <title>Sequencing the genomes of 1000 actinobacteria strains.</title>
        <authorList>
            <person name="Klenk H.-P."/>
        </authorList>
    </citation>
    <scope>NUCLEOTIDE SEQUENCE [LARGE SCALE GENOMIC DNA]</scope>
    <source>
        <strain evidence="8 9">DSM 24552</strain>
    </source>
</reference>
<keyword evidence="9" id="KW-1185">Reference proteome</keyword>
<dbReference type="RefSeq" id="WP_179518790.1">
    <property type="nucleotide sequence ID" value="NZ_JACCAC010000001.1"/>
</dbReference>
<keyword evidence="1" id="KW-0001">2Fe-2S</keyword>
<feature type="domain" description="Rieske" evidence="7">
    <location>
        <begin position="5"/>
        <end position="78"/>
    </location>
</feature>
<name>A0A7Y9RTX6_9ACTN</name>
<dbReference type="InterPro" id="IPR017941">
    <property type="entry name" value="Rieske_2Fe-2S"/>
</dbReference>
<dbReference type="Gene3D" id="2.102.10.10">
    <property type="entry name" value="Rieske [2Fe-2S] iron-sulphur domain"/>
    <property type="match status" value="1"/>
</dbReference>
<evidence type="ECO:0000256" key="4">
    <source>
        <dbReference type="ARBA" id="ARBA00023014"/>
    </source>
</evidence>
<comment type="similarity">
    <text evidence="6">Belongs to the bacterial ring-hydroxylating dioxygenase ferredoxin component family.</text>
</comment>
<dbReference type="AlphaFoldDB" id="A0A7Y9RTX6"/>
<proteinExistence type="inferred from homology"/>
<dbReference type="CDD" id="cd03467">
    <property type="entry name" value="Rieske"/>
    <property type="match status" value="1"/>
</dbReference>
<dbReference type="SUPFAM" id="SSF50022">
    <property type="entry name" value="ISP domain"/>
    <property type="match status" value="1"/>
</dbReference>
<organism evidence="8 9">
    <name type="scientific">Nocardioides perillae</name>
    <dbReference type="NCBI Taxonomy" id="1119534"/>
    <lineage>
        <taxon>Bacteria</taxon>
        <taxon>Bacillati</taxon>
        <taxon>Actinomycetota</taxon>
        <taxon>Actinomycetes</taxon>
        <taxon>Propionibacteriales</taxon>
        <taxon>Nocardioidaceae</taxon>
        <taxon>Nocardioides</taxon>
    </lineage>
</organism>
<evidence type="ECO:0000256" key="5">
    <source>
        <dbReference type="ARBA" id="ARBA00034078"/>
    </source>
</evidence>
<dbReference type="GO" id="GO:0051537">
    <property type="term" value="F:2 iron, 2 sulfur cluster binding"/>
    <property type="evidence" value="ECO:0007669"/>
    <property type="project" value="UniProtKB-KW"/>
</dbReference>
<keyword evidence="2" id="KW-0479">Metal-binding</keyword>
<comment type="cofactor">
    <cofactor evidence="5">
        <name>[2Fe-2S] cluster</name>
        <dbReference type="ChEBI" id="CHEBI:190135"/>
    </cofactor>
</comment>
<evidence type="ECO:0000256" key="3">
    <source>
        <dbReference type="ARBA" id="ARBA00023004"/>
    </source>
</evidence>
<sequence>MARRPRTVPARELPPGAVRRAGPWAVGNRDGELFAVSRRCRHQLADLSEGHVDADGCLVCPWHQSRYDVETGEMVQGPRGFLGYHGPAPGYAAFVRSYSKVLRLRVARALRRGDEVVVERRG</sequence>
<dbReference type="PANTHER" id="PTHR21496:SF0">
    <property type="entry name" value="RIESKE DOMAIN-CONTAINING PROTEIN"/>
    <property type="match status" value="1"/>
</dbReference>
<dbReference type="Pfam" id="PF00355">
    <property type="entry name" value="Rieske"/>
    <property type="match status" value="1"/>
</dbReference>
<dbReference type="GO" id="GO:0016705">
    <property type="term" value="F:oxidoreductase activity, acting on paired donors, with incorporation or reduction of molecular oxygen"/>
    <property type="evidence" value="ECO:0007669"/>
    <property type="project" value="UniProtKB-ARBA"/>
</dbReference>
<evidence type="ECO:0000313" key="8">
    <source>
        <dbReference type="EMBL" id="NYG56557.1"/>
    </source>
</evidence>